<evidence type="ECO:0008006" key="4">
    <source>
        <dbReference type="Google" id="ProtNLM"/>
    </source>
</evidence>
<name>A0ABM8B225_9BACT</name>
<gene>
    <name evidence="2" type="ORF">SYK_19720</name>
</gene>
<dbReference type="Proteomes" id="UP001317742">
    <property type="component" value="Chromosome"/>
</dbReference>
<dbReference type="PANTHER" id="PTHR30615">
    <property type="entry name" value="UNCHARACTERIZED PROTEIN YJBQ-RELATED"/>
    <property type="match status" value="1"/>
</dbReference>
<keyword evidence="3" id="KW-1185">Reference proteome</keyword>
<comment type="similarity">
    <text evidence="1">Belongs to the UPF0047 family.</text>
</comment>
<dbReference type="SUPFAM" id="SSF111038">
    <property type="entry name" value="YjbQ-like"/>
    <property type="match status" value="1"/>
</dbReference>
<evidence type="ECO:0000313" key="2">
    <source>
        <dbReference type="EMBL" id="BDQ37612.1"/>
    </source>
</evidence>
<dbReference type="Pfam" id="PF01894">
    <property type="entry name" value="YjbQ"/>
    <property type="match status" value="1"/>
</dbReference>
<dbReference type="PANTHER" id="PTHR30615:SF8">
    <property type="entry name" value="UPF0047 PROTEIN C4A8.02C"/>
    <property type="match status" value="1"/>
</dbReference>
<protein>
    <recommendedName>
        <fullName evidence="4">YjbQ family protein</fullName>
    </recommendedName>
</protein>
<dbReference type="NCBIfam" id="TIGR00149">
    <property type="entry name" value="TIGR00149_YjbQ"/>
    <property type="match status" value="1"/>
</dbReference>
<organism evidence="2 3">
    <name type="scientific">Pseudodesulfovibrio nedwellii</name>
    <dbReference type="NCBI Taxonomy" id="2973072"/>
    <lineage>
        <taxon>Bacteria</taxon>
        <taxon>Pseudomonadati</taxon>
        <taxon>Thermodesulfobacteriota</taxon>
        <taxon>Desulfovibrionia</taxon>
        <taxon>Desulfovibrionales</taxon>
        <taxon>Desulfovibrionaceae</taxon>
    </lineage>
</organism>
<sequence>MEILRVQTHDHEEMVDITTAVRKVIHENGWSDGALMLYCPHTTGAITINEGADPDVVRDILVNMRKLVPHHGDYHHAEGNSDAHIKSSLFGCDQLVIVEGGNIQLGTWQKIYFCEFDGPRTRKLWVKWLAGA</sequence>
<proteinExistence type="inferred from homology"/>
<dbReference type="EMBL" id="AP026709">
    <property type="protein sequence ID" value="BDQ37612.1"/>
    <property type="molecule type" value="Genomic_DNA"/>
</dbReference>
<reference evidence="2 3" key="1">
    <citation type="submission" date="2022-08" db="EMBL/GenBank/DDBJ databases">
        <title>Genome Sequence of the sulphate-reducing bacterium, Pseudodesulfovibrio sp. SYK.</title>
        <authorList>
            <person name="Kondo R."/>
            <person name="Kataoka T."/>
        </authorList>
    </citation>
    <scope>NUCLEOTIDE SEQUENCE [LARGE SCALE GENOMIC DNA]</scope>
    <source>
        <strain evidence="2 3">SYK</strain>
    </source>
</reference>
<evidence type="ECO:0000313" key="3">
    <source>
        <dbReference type="Proteomes" id="UP001317742"/>
    </source>
</evidence>
<dbReference type="Gene3D" id="2.60.120.460">
    <property type="entry name" value="YjbQ-like"/>
    <property type="match status" value="1"/>
</dbReference>
<evidence type="ECO:0000256" key="1">
    <source>
        <dbReference type="ARBA" id="ARBA00005534"/>
    </source>
</evidence>
<dbReference type="InterPro" id="IPR001602">
    <property type="entry name" value="UPF0047_YjbQ-like"/>
</dbReference>
<dbReference type="RefSeq" id="WP_281760131.1">
    <property type="nucleotide sequence ID" value="NZ_AP026709.1"/>
</dbReference>
<accession>A0ABM8B225</accession>
<dbReference type="PIRSF" id="PIRSF004681">
    <property type="entry name" value="UCP004681"/>
    <property type="match status" value="1"/>
</dbReference>
<dbReference type="InterPro" id="IPR035917">
    <property type="entry name" value="YjbQ-like_sf"/>
</dbReference>